<keyword evidence="1" id="KW-0812">Transmembrane</keyword>
<evidence type="ECO:0000313" key="2">
    <source>
        <dbReference type="EMBL" id="MBC1509388.1"/>
    </source>
</evidence>
<feature type="transmembrane region" description="Helical" evidence="1">
    <location>
        <begin position="71"/>
        <end position="95"/>
    </location>
</feature>
<organism evidence="2 3">
    <name type="scientific">Listeria immobilis</name>
    <dbReference type="NCBI Taxonomy" id="2713502"/>
    <lineage>
        <taxon>Bacteria</taxon>
        <taxon>Bacillati</taxon>
        <taxon>Bacillota</taxon>
        <taxon>Bacilli</taxon>
        <taxon>Bacillales</taxon>
        <taxon>Listeriaceae</taxon>
        <taxon>Listeria</taxon>
    </lineage>
</organism>
<comment type="caution">
    <text evidence="2">The sequence shown here is derived from an EMBL/GenBank/DDBJ whole genome shotgun (WGS) entry which is preliminary data.</text>
</comment>
<evidence type="ECO:0000313" key="3">
    <source>
        <dbReference type="Proteomes" id="UP000587800"/>
    </source>
</evidence>
<keyword evidence="1" id="KW-0472">Membrane</keyword>
<keyword evidence="1" id="KW-1133">Transmembrane helix</keyword>
<keyword evidence="3" id="KW-1185">Reference proteome</keyword>
<dbReference type="RefSeq" id="WP_185395589.1">
    <property type="nucleotide sequence ID" value="NZ_JAASTU010000029.1"/>
</dbReference>
<dbReference type="Proteomes" id="UP000587800">
    <property type="component" value="Unassembled WGS sequence"/>
</dbReference>
<evidence type="ECO:0000256" key="1">
    <source>
        <dbReference type="SAM" id="Phobius"/>
    </source>
</evidence>
<accession>A0ABR6SUN2</accession>
<protein>
    <submittedName>
        <fullName evidence="2">Uncharacterized protein</fullName>
    </submittedName>
</protein>
<gene>
    <name evidence="2" type="ORF">HCJ59_05720</name>
</gene>
<feature type="transmembrane region" description="Helical" evidence="1">
    <location>
        <begin position="107"/>
        <end position="128"/>
    </location>
</feature>
<proteinExistence type="predicted"/>
<name>A0ABR6SUN2_9LIST</name>
<reference evidence="2 3" key="1">
    <citation type="submission" date="2020-03" db="EMBL/GenBank/DDBJ databases">
        <title>Soil Listeria distribution.</title>
        <authorList>
            <person name="Liao J."/>
            <person name="Wiedmann M."/>
        </authorList>
    </citation>
    <scope>NUCLEOTIDE SEQUENCE [LARGE SCALE GENOMIC DNA]</scope>
    <source>
        <strain evidence="2 3">FSL L7-1515</strain>
    </source>
</reference>
<sequence>MYIQKKLVQKPWKLFLEKYGLLIGRILWFVVGATVYMLFFPQLVTVIYRYLMSHGFDQPSFVSYVYLYEWYFFQSILIFVLFGIALELFFSCIFGNFFDWKKTIFRWLRYIGFLGGFAGYFVTVIYFFLVPFPIWFPILFFIYEIILLWLCFVSRERCLII</sequence>
<feature type="transmembrane region" description="Helical" evidence="1">
    <location>
        <begin position="21"/>
        <end position="51"/>
    </location>
</feature>
<dbReference type="EMBL" id="JAASUB010000006">
    <property type="protein sequence ID" value="MBC1509388.1"/>
    <property type="molecule type" value="Genomic_DNA"/>
</dbReference>
<feature type="transmembrane region" description="Helical" evidence="1">
    <location>
        <begin position="134"/>
        <end position="153"/>
    </location>
</feature>